<gene>
    <name evidence="6" type="ORF">KAR29_00330</name>
</gene>
<organism evidence="6 7">
    <name type="scientific">Aminithiophilus ramosus</name>
    <dbReference type="NCBI Taxonomy" id="3029084"/>
    <lineage>
        <taxon>Bacteria</taxon>
        <taxon>Thermotogati</taxon>
        <taxon>Synergistota</taxon>
        <taxon>Synergistia</taxon>
        <taxon>Synergistales</taxon>
        <taxon>Aminithiophilaceae</taxon>
        <taxon>Aminithiophilus</taxon>
    </lineage>
</organism>
<dbReference type="Pfam" id="PF00291">
    <property type="entry name" value="PALP"/>
    <property type="match status" value="1"/>
</dbReference>
<dbReference type="GO" id="GO:0009097">
    <property type="term" value="P:isoleucine biosynthetic process"/>
    <property type="evidence" value="ECO:0007669"/>
    <property type="project" value="TreeGrafter"/>
</dbReference>
<protein>
    <submittedName>
        <fullName evidence="6">Threonine/serine dehydratase</fullName>
    </submittedName>
</protein>
<keyword evidence="3" id="KW-0663">Pyridoxal phosphate</keyword>
<dbReference type="EMBL" id="CP072943">
    <property type="protein sequence ID" value="QTX32433.1"/>
    <property type="molecule type" value="Genomic_DNA"/>
</dbReference>
<evidence type="ECO:0000256" key="3">
    <source>
        <dbReference type="ARBA" id="ARBA00022898"/>
    </source>
</evidence>
<dbReference type="Proteomes" id="UP000671879">
    <property type="component" value="Chromosome"/>
</dbReference>
<keyword evidence="4" id="KW-0456">Lyase</keyword>
<dbReference type="InterPro" id="IPR050147">
    <property type="entry name" value="Ser/Thr_Dehydratase"/>
</dbReference>
<evidence type="ECO:0000313" key="6">
    <source>
        <dbReference type="EMBL" id="QTX32433.1"/>
    </source>
</evidence>
<comment type="similarity">
    <text evidence="2">Belongs to the serine/threonine dehydratase family.</text>
</comment>
<dbReference type="InterPro" id="IPR001926">
    <property type="entry name" value="TrpB-like_PALP"/>
</dbReference>
<dbReference type="AlphaFoldDB" id="A0A9Q7ACL8"/>
<evidence type="ECO:0000256" key="2">
    <source>
        <dbReference type="ARBA" id="ARBA00010869"/>
    </source>
</evidence>
<sequence>MEPFVAPTITDLLKARRFLQGRVRHTPTELSLPLSDLVGTPVFVKWENRQICGSFKLRGALNKMYSLSADERGRGVVTASSGNHGQGVAMAAALLELKALICVPGSCPETKQTAIRRLGGDWVELRVVGHLYDDAEREAHEAAEREGKTYISSFEDRHVVAGAGTLGLELLCDEPEIDVIVTPAGGGGLMNGIAIAARTLRPSVEIWGVQSVASQPWVLSWPGGKVVETTYDDSLADGLTGSIPQSLLTLAKERVAGILAVTEEDIAEAIAFCHRAHHQVVEGAGAVGVAALMKGRVDVAGRRVAVVISGGNIDERPLLDVLNRYA</sequence>
<dbReference type="Gene3D" id="3.40.50.1100">
    <property type="match status" value="2"/>
</dbReference>
<proteinExistence type="inferred from homology"/>
<dbReference type="SUPFAM" id="SSF53686">
    <property type="entry name" value="Tryptophan synthase beta subunit-like PLP-dependent enzymes"/>
    <property type="match status" value="1"/>
</dbReference>
<evidence type="ECO:0000259" key="5">
    <source>
        <dbReference type="Pfam" id="PF00291"/>
    </source>
</evidence>
<evidence type="ECO:0000313" key="7">
    <source>
        <dbReference type="Proteomes" id="UP000671879"/>
    </source>
</evidence>
<dbReference type="RefSeq" id="WP_274373668.1">
    <property type="nucleotide sequence ID" value="NZ_CP072943.1"/>
</dbReference>
<dbReference type="GO" id="GO:0004794">
    <property type="term" value="F:threonine deaminase activity"/>
    <property type="evidence" value="ECO:0007669"/>
    <property type="project" value="TreeGrafter"/>
</dbReference>
<name>A0A9Q7ACL8_9BACT</name>
<dbReference type="GO" id="GO:0006565">
    <property type="term" value="P:L-serine catabolic process"/>
    <property type="evidence" value="ECO:0007669"/>
    <property type="project" value="TreeGrafter"/>
</dbReference>
<dbReference type="PANTHER" id="PTHR48078:SF6">
    <property type="entry name" value="L-THREONINE DEHYDRATASE CATABOLIC TDCB"/>
    <property type="match status" value="1"/>
</dbReference>
<evidence type="ECO:0000256" key="4">
    <source>
        <dbReference type="ARBA" id="ARBA00023239"/>
    </source>
</evidence>
<dbReference type="FunFam" id="3.40.50.1100:FF:000005">
    <property type="entry name" value="Threonine dehydratase catabolic"/>
    <property type="match status" value="1"/>
</dbReference>
<dbReference type="GO" id="GO:0006567">
    <property type="term" value="P:L-threonine catabolic process"/>
    <property type="evidence" value="ECO:0007669"/>
    <property type="project" value="TreeGrafter"/>
</dbReference>
<evidence type="ECO:0000256" key="1">
    <source>
        <dbReference type="ARBA" id="ARBA00001933"/>
    </source>
</evidence>
<accession>A0A9Q7ACL8</accession>
<dbReference type="KEGG" id="aram:KAR29_00330"/>
<feature type="domain" description="Tryptophan synthase beta chain-like PALP" evidence="5">
    <location>
        <begin position="23"/>
        <end position="310"/>
    </location>
</feature>
<keyword evidence="7" id="KW-1185">Reference proteome</keyword>
<dbReference type="InterPro" id="IPR036052">
    <property type="entry name" value="TrpB-like_PALP_sf"/>
</dbReference>
<comment type="cofactor">
    <cofactor evidence="1">
        <name>pyridoxal 5'-phosphate</name>
        <dbReference type="ChEBI" id="CHEBI:597326"/>
    </cofactor>
</comment>
<dbReference type="CDD" id="cd01562">
    <property type="entry name" value="Thr-dehyd"/>
    <property type="match status" value="1"/>
</dbReference>
<dbReference type="GO" id="GO:0003941">
    <property type="term" value="F:L-serine ammonia-lyase activity"/>
    <property type="evidence" value="ECO:0007669"/>
    <property type="project" value="TreeGrafter"/>
</dbReference>
<dbReference type="PANTHER" id="PTHR48078">
    <property type="entry name" value="THREONINE DEHYDRATASE, MITOCHONDRIAL-RELATED"/>
    <property type="match status" value="1"/>
</dbReference>
<reference evidence="7" key="1">
    <citation type="submission" date="2021-04" db="EMBL/GenBank/DDBJ databases">
        <title>A novel Synergistetes isolate from a pyrite-forming mixed culture.</title>
        <authorList>
            <person name="Bunk B."/>
            <person name="Sproer C."/>
            <person name="Spring S."/>
            <person name="Pester M."/>
        </authorList>
    </citation>
    <scope>NUCLEOTIDE SEQUENCE [LARGE SCALE GENOMIC DNA]</scope>
    <source>
        <strain evidence="7">J.5.4.2-T.3.5.2</strain>
    </source>
</reference>